<evidence type="ECO:0000256" key="1">
    <source>
        <dbReference type="SAM" id="Phobius"/>
    </source>
</evidence>
<organism evidence="3 4">
    <name type="scientific">Halobacillus amylolyticus</name>
    <dbReference type="NCBI Taxonomy" id="2932259"/>
    <lineage>
        <taxon>Bacteria</taxon>
        <taxon>Bacillati</taxon>
        <taxon>Bacillota</taxon>
        <taxon>Bacilli</taxon>
        <taxon>Bacillales</taxon>
        <taxon>Bacillaceae</taxon>
        <taxon>Halobacillus</taxon>
    </lineage>
</organism>
<dbReference type="SUPFAM" id="SSF49503">
    <property type="entry name" value="Cupredoxins"/>
    <property type="match status" value="1"/>
</dbReference>
<evidence type="ECO:0000313" key="4">
    <source>
        <dbReference type="Proteomes" id="UP000830326"/>
    </source>
</evidence>
<keyword evidence="1" id="KW-0812">Transmembrane</keyword>
<proteinExistence type="predicted"/>
<accession>A0ABY4H8T2</accession>
<feature type="domain" description="EfeO-type cupredoxin-like" evidence="2">
    <location>
        <begin position="72"/>
        <end position="140"/>
    </location>
</feature>
<dbReference type="InterPro" id="IPR008972">
    <property type="entry name" value="Cupredoxin"/>
</dbReference>
<dbReference type="InterPro" id="IPR028096">
    <property type="entry name" value="EfeO_Cupredoxin"/>
</dbReference>
<keyword evidence="4" id="KW-1185">Reference proteome</keyword>
<feature type="transmembrane region" description="Helical" evidence="1">
    <location>
        <begin position="12"/>
        <end position="33"/>
    </location>
</feature>
<dbReference type="Gene3D" id="2.60.40.420">
    <property type="entry name" value="Cupredoxins - blue copper proteins"/>
    <property type="match status" value="1"/>
</dbReference>
<keyword evidence="1" id="KW-1133">Transmembrane helix</keyword>
<keyword evidence="1" id="KW-0472">Membrane</keyword>
<sequence>MKVLFLTKRKIGFFLGVLVLGAAAFFIGNSLWWNDTTPTLSESVNAETRVINLVTGEFKSKTADGKELEAYRWDPGTIYVEKGEQFRLSIYGVNGKEHPFTIEGTDVKGVVKKGEETIVDLKFDEEGVYRLICQTHADIQSNGPMIAYIVVD</sequence>
<dbReference type="RefSeq" id="WP_245030449.1">
    <property type="nucleotide sequence ID" value="NZ_CP095075.1"/>
</dbReference>
<evidence type="ECO:0000313" key="3">
    <source>
        <dbReference type="EMBL" id="UOR10951.1"/>
    </source>
</evidence>
<dbReference type="Pfam" id="PF13473">
    <property type="entry name" value="Cupredoxin_1"/>
    <property type="match status" value="1"/>
</dbReference>
<dbReference type="Proteomes" id="UP000830326">
    <property type="component" value="Chromosome"/>
</dbReference>
<evidence type="ECO:0000259" key="2">
    <source>
        <dbReference type="Pfam" id="PF13473"/>
    </source>
</evidence>
<dbReference type="EMBL" id="CP095075">
    <property type="protein sequence ID" value="UOR10951.1"/>
    <property type="molecule type" value="Genomic_DNA"/>
</dbReference>
<name>A0ABY4H8T2_9BACI</name>
<reference evidence="3" key="1">
    <citation type="submission" date="2022-04" db="EMBL/GenBank/DDBJ databases">
        <title>Halobacillus sp. isolated from saltern.</title>
        <authorList>
            <person name="Won M."/>
            <person name="Lee C.-M."/>
            <person name="Woen H.-Y."/>
            <person name="Kwon S.-W."/>
        </authorList>
    </citation>
    <scope>NUCLEOTIDE SEQUENCE</scope>
    <source>
        <strain evidence="3">SSHM10-5</strain>
    </source>
</reference>
<protein>
    <submittedName>
        <fullName evidence="3">Cupredoxin domain-containing protein</fullName>
    </submittedName>
</protein>
<gene>
    <name evidence="3" type="ORF">MUO15_15255</name>
</gene>